<evidence type="ECO:0000256" key="1">
    <source>
        <dbReference type="SAM" id="MobiDB-lite"/>
    </source>
</evidence>
<dbReference type="AlphaFoldDB" id="A0A3S3PRI5"/>
<feature type="chain" id="PRO_5018664170" evidence="2">
    <location>
        <begin position="17"/>
        <end position="640"/>
    </location>
</feature>
<feature type="compositionally biased region" description="Polar residues" evidence="1">
    <location>
        <begin position="446"/>
        <end position="464"/>
    </location>
</feature>
<protein>
    <submittedName>
        <fullName evidence="3">Uncharacterized protein</fullName>
    </submittedName>
</protein>
<gene>
    <name evidence="3" type="ORF">CKAN_00030700</name>
</gene>
<accession>A0A3S3PRI5</accession>
<feature type="signal peptide" evidence="2">
    <location>
        <begin position="1"/>
        <end position="16"/>
    </location>
</feature>
<dbReference type="Proteomes" id="UP000283530">
    <property type="component" value="Unassembled WGS sequence"/>
</dbReference>
<sequence>MALLCFILDLLSLSSPLLKDLKQCLLQIANLYAISSGSSSLQDRIGLCYVQKNKASGAVELKIAYTPQGKYNLRDFHHAVNSLATDGFIGAEECSTPYEALAKLLSNEFLFSWGSKDIQKKAVLITSRLAPNRDSLHKLLKDAAEQCISMEFALLKQEADHIQDMSSNKVKQFADGIASFNNCSLRSYFPNTWILCALVKRWAQELKDKEGALQALFLFKNGLLSSVDHIFCNLFLSACQIIDGFSPCQTCRCHGLPIDAVQSSKQVSTPIVFNVIERTKLASLSEGVVIGTSYVVTPTCPGMEDASDYYDKSQVNLQLYHGLCEALYSLDEGLICYSNCNTQTMLESTFQCFYILQPSEHGPMFLRRLAGKEEILPIPEGIQSNDALLPKDIGNSIQTALSKLELREYNPLLHERGLHSKLNWLVKESLHFGSISWPNRAETISKEPTPNSLNPTLLQASTKPSPAEKETMAEEKTQPKEPTPNSLNPPLLQASTQPPHAVKEDMAEDKTQPNLPAEEDMAAAACISQEWEELIITEVGKSFSPTCVSKPTFKNLVSSLPDNKPLDEKTYRILERLEAPRKQKIKVTSPVLAVNNVTGNASGPMKNPLVPFGPNNLTDHHLSLSQPIKPSFQRMKRKLK</sequence>
<feature type="compositionally biased region" description="Basic and acidic residues" evidence="1">
    <location>
        <begin position="501"/>
        <end position="510"/>
    </location>
</feature>
<feature type="compositionally biased region" description="Polar residues" evidence="1">
    <location>
        <begin position="483"/>
        <end position="498"/>
    </location>
</feature>
<evidence type="ECO:0000313" key="4">
    <source>
        <dbReference type="Proteomes" id="UP000283530"/>
    </source>
</evidence>
<organism evidence="3 4">
    <name type="scientific">Cinnamomum micranthum f. kanehirae</name>
    <dbReference type="NCBI Taxonomy" id="337451"/>
    <lineage>
        <taxon>Eukaryota</taxon>
        <taxon>Viridiplantae</taxon>
        <taxon>Streptophyta</taxon>
        <taxon>Embryophyta</taxon>
        <taxon>Tracheophyta</taxon>
        <taxon>Spermatophyta</taxon>
        <taxon>Magnoliopsida</taxon>
        <taxon>Magnoliidae</taxon>
        <taxon>Laurales</taxon>
        <taxon>Lauraceae</taxon>
        <taxon>Cinnamomum</taxon>
    </lineage>
</organism>
<evidence type="ECO:0000313" key="3">
    <source>
        <dbReference type="EMBL" id="RWR72108.1"/>
    </source>
</evidence>
<reference evidence="3 4" key="1">
    <citation type="journal article" date="2019" name="Nat. Plants">
        <title>Stout camphor tree genome fills gaps in understanding of flowering plant genome evolution.</title>
        <authorList>
            <person name="Chaw S.M."/>
            <person name="Liu Y.C."/>
            <person name="Wu Y.W."/>
            <person name="Wang H.Y."/>
            <person name="Lin C.I."/>
            <person name="Wu C.S."/>
            <person name="Ke H.M."/>
            <person name="Chang L.Y."/>
            <person name="Hsu C.Y."/>
            <person name="Yang H.T."/>
            <person name="Sudianto E."/>
            <person name="Hsu M.H."/>
            <person name="Wu K.P."/>
            <person name="Wang L.N."/>
            <person name="Leebens-Mack J.H."/>
            <person name="Tsai I.J."/>
        </authorList>
    </citation>
    <scope>NUCLEOTIDE SEQUENCE [LARGE SCALE GENOMIC DNA]</scope>
    <source>
        <strain evidence="4">cv. Chaw 1501</strain>
        <tissue evidence="3">Young leaves</tissue>
    </source>
</reference>
<evidence type="ECO:0000256" key="2">
    <source>
        <dbReference type="SAM" id="SignalP"/>
    </source>
</evidence>
<dbReference type="PANTHER" id="PTHR38390:SF2">
    <property type="entry name" value="OS01G0103900 PROTEIN"/>
    <property type="match status" value="1"/>
</dbReference>
<dbReference type="PANTHER" id="PTHR38390">
    <property type="entry name" value="OS01G0103900 PROTEIN"/>
    <property type="match status" value="1"/>
</dbReference>
<keyword evidence="2" id="KW-0732">Signal</keyword>
<feature type="region of interest" description="Disordered" evidence="1">
    <location>
        <begin position="443"/>
        <end position="510"/>
    </location>
</feature>
<name>A0A3S3PRI5_9MAGN</name>
<comment type="caution">
    <text evidence="3">The sequence shown here is derived from an EMBL/GenBank/DDBJ whole genome shotgun (WGS) entry which is preliminary data.</text>
</comment>
<keyword evidence="4" id="KW-1185">Reference proteome</keyword>
<dbReference type="EMBL" id="QPKB01000001">
    <property type="protein sequence ID" value="RWR72108.1"/>
    <property type="molecule type" value="Genomic_DNA"/>
</dbReference>
<dbReference type="OrthoDB" id="1906673at2759"/>
<proteinExistence type="predicted"/>
<feature type="compositionally biased region" description="Basic and acidic residues" evidence="1">
    <location>
        <begin position="466"/>
        <end position="479"/>
    </location>
</feature>